<dbReference type="GO" id="GO:0015091">
    <property type="term" value="F:ferric iron transmembrane transporter activity"/>
    <property type="evidence" value="ECO:0007669"/>
    <property type="project" value="InterPro"/>
</dbReference>
<dbReference type="SUPFAM" id="SSF56935">
    <property type="entry name" value="Porins"/>
    <property type="match status" value="1"/>
</dbReference>
<dbReference type="PANTHER" id="PTHR30069:SF54">
    <property type="entry name" value="TRANSFERRIN-BINDING PROTEIN A"/>
    <property type="match status" value="1"/>
</dbReference>
<evidence type="ECO:0000256" key="4">
    <source>
        <dbReference type="ARBA" id="ARBA00022452"/>
    </source>
</evidence>
<accession>A0A263HFU4</accession>
<evidence type="ECO:0000313" key="21">
    <source>
        <dbReference type="Proteomes" id="UP000254507"/>
    </source>
</evidence>
<keyword evidence="3 11" id="KW-0813">Transport</keyword>
<dbReference type="PROSITE" id="PS52016">
    <property type="entry name" value="TONB_DEPENDENT_REC_3"/>
    <property type="match status" value="1"/>
</dbReference>
<feature type="domain" description="TonB-dependent receptor plug" evidence="17">
    <location>
        <begin position="68"/>
        <end position="170"/>
    </location>
</feature>
<proteinExistence type="inferred from homology"/>
<sequence>MSTKPLFKLKLITLAVSTIFLPFTEVVADTESPSGNTEALQELDAIHVQAKHHISRHDNEVTGLGKVVKSSEDIDKELILNIRDLTRYDPGISVVEQGRGATSGYAMRGVDKNRVAILVDGLGQAQSYLTLGSGANGGAINEIEYENIKSIELSKGSSSAEYGSGALGGAVGFRTKEADDVIKEGQNWGLDSKTAYSSKNSQFTQSVAGAFRVGGFDSLAIFTHRKGKETRVHPAAEEVQHTYRPLEGYFDEWDLRSNANSGQRSNTYYINADECPSKDMSCRRAKAEVNNDRQKPRSELSPEEQAQAAKMPYPTRTASAKDYTGPDRISPNPMDYQSRSFFWKGGYRFSSNHYVGGVLEHTKQRYDIHDMTQRAYYTYDDVCPDGKCRDLQIKNKGITTSSNPLEGLVFGLGNGGFRGARYARGKFFDERHTKNRSGVFYRYENPEKNSWVDKLTVSFDHQDLQLTSRLHETACSEYPHVERCRADLGKPWSRYRTEKNSYQETLNLVQLNWEKAFNLGGTAHNLSVAAGFGTHNSTLKRSDFYSEYAKMPDYKHISGKGTYDDPKIYEREKTSPTLERINLCNNAEGDERDCTPRAIKGKQHYIALRDHIAFGDYVDLGLGVRYDSHNFRAIDLWTKGGTYRNWSWNAGLSIYPTEHVTVSYRVSNGFRVPAFYELYGVRTGAAGKDNPYTQAEFLNRKQLDAEKAFNQEIGLAVQGDFGVIETSFFQNNYKNLLARADKHVKGLGYVTDFYSTQEVKLNGINILGKIDWAGVSDKLPEGLYSNFAYNRVKIKKRKLYEGYIIVAEPTLEAVQPGRFVAGIGYDDPEGRWGFNLSATYSKAKRNDELTGSKVYGGGNTVKIKGKRTRAWYIYDLTAYYTWKEKFTLRAGIYNLTNRKYSTWESVRQSAANAVNQDRGTHSARFAAPGRNFTLSMEMKF</sequence>
<keyword evidence="6 15" id="KW-0732">Signal</keyword>
<dbReference type="Proteomes" id="UP000254507">
    <property type="component" value="Unassembled WGS sequence"/>
</dbReference>
<feature type="chain" id="PRO_5044571950" evidence="15">
    <location>
        <begin position="29"/>
        <end position="940"/>
    </location>
</feature>
<dbReference type="GO" id="GO:0044718">
    <property type="term" value="P:siderophore transmembrane transport"/>
    <property type="evidence" value="ECO:0007669"/>
    <property type="project" value="TreeGrafter"/>
</dbReference>
<dbReference type="InParanoid" id="A0A263HFU4"/>
<dbReference type="NCBIfam" id="TIGR01776">
    <property type="entry name" value="TonB-tbp-lbp"/>
    <property type="match status" value="1"/>
</dbReference>
<dbReference type="Gene3D" id="2.170.130.10">
    <property type="entry name" value="TonB-dependent receptor, plug domain"/>
    <property type="match status" value="1"/>
</dbReference>
<evidence type="ECO:0000313" key="20">
    <source>
        <dbReference type="Proteomes" id="UP000215738"/>
    </source>
</evidence>
<keyword evidence="4 11" id="KW-1134">Transmembrane beta strand</keyword>
<feature type="short sequence motif" description="TonB C-terminal box" evidence="12">
    <location>
        <begin position="923"/>
        <end position="940"/>
    </location>
</feature>
<protein>
    <submittedName>
        <fullName evidence="18">TonB-dependent receptor</fullName>
    </submittedName>
    <submittedName>
        <fullName evidence="19">Truncated transferrin-binding protein 1</fullName>
    </submittedName>
</protein>
<evidence type="ECO:0000256" key="12">
    <source>
        <dbReference type="PROSITE-ProRule" id="PRU10144"/>
    </source>
</evidence>
<dbReference type="PANTHER" id="PTHR30069">
    <property type="entry name" value="TONB-DEPENDENT OUTER MEMBRANE RECEPTOR"/>
    <property type="match status" value="1"/>
</dbReference>
<evidence type="ECO:0000256" key="11">
    <source>
        <dbReference type="PROSITE-ProRule" id="PRU01360"/>
    </source>
</evidence>
<dbReference type="InterPro" id="IPR012910">
    <property type="entry name" value="Plug_dom"/>
</dbReference>
<dbReference type="InterPro" id="IPR036942">
    <property type="entry name" value="Beta-barrel_TonB_sf"/>
</dbReference>
<dbReference type="Gene3D" id="2.40.170.20">
    <property type="entry name" value="TonB-dependent receptor, beta-barrel domain"/>
    <property type="match status" value="1"/>
</dbReference>
<keyword evidence="7 13" id="KW-0798">TonB box</keyword>
<reference evidence="18 20" key="1">
    <citation type="submission" date="2017-07" db="EMBL/GenBank/DDBJ databases">
        <title>Virulence factors identified in Actinobacillus seminis.</title>
        <authorList>
            <person name="Negrete-Abascal E."/>
            <person name="Vaca-Pacheco S."/>
            <person name="Montes-Garcia F."/>
            <person name="Leyto-Gil A.M."/>
            <person name="Fragoso-Garcia E."/>
            <person name="Carvente-Garcia R."/>
            <person name="Perez-Agueros S."/>
            <person name="Castelan-Sanchez H.G."/>
            <person name="Garcia-Molina A."/>
            <person name="Villamar T.E."/>
            <person name="Vazquez-Cruz C."/>
        </authorList>
    </citation>
    <scope>NUCLEOTIDE SEQUENCE [LARGE SCALE GENOMIC DNA]</scope>
    <source>
        <strain evidence="18 20">ATCC 15768</strain>
    </source>
</reference>
<evidence type="ECO:0000256" key="8">
    <source>
        <dbReference type="ARBA" id="ARBA00023136"/>
    </source>
</evidence>
<evidence type="ECO:0000313" key="19">
    <source>
        <dbReference type="EMBL" id="SUU37842.1"/>
    </source>
</evidence>
<dbReference type="NCBIfam" id="TIGR01786">
    <property type="entry name" value="TonB-hemlactrns"/>
    <property type="match status" value="1"/>
</dbReference>
<dbReference type="GO" id="GO:0009279">
    <property type="term" value="C:cell outer membrane"/>
    <property type="evidence" value="ECO:0007669"/>
    <property type="project" value="UniProtKB-SubCell"/>
</dbReference>
<evidence type="ECO:0000256" key="7">
    <source>
        <dbReference type="ARBA" id="ARBA00023077"/>
    </source>
</evidence>
<dbReference type="Pfam" id="PF07715">
    <property type="entry name" value="Plug"/>
    <property type="match status" value="1"/>
</dbReference>
<evidence type="ECO:0000256" key="2">
    <source>
        <dbReference type="ARBA" id="ARBA00009810"/>
    </source>
</evidence>
<keyword evidence="20" id="KW-1185">Reference proteome</keyword>
<dbReference type="InterPro" id="IPR000531">
    <property type="entry name" value="Beta-barrel_TonB"/>
</dbReference>
<feature type="domain" description="TonB-dependent receptor-like beta-barrel" evidence="16">
    <location>
        <begin position="414"/>
        <end position="895"/>
    </location>
</feature>
<comment type="subcellular location">
    <subcellularLocation>
        <location evidence="1 11">Cell outer membrane</location>
        <topology evidence="1 11">Multi-pass membrane protein</topology>
    </subcellularLocation>
</comment>
<evidence type="ECO:0000256" key="3">
    <source>
        <dbReference type="ARBA" id="ARBA00022448"/>
    </source>
</evidence>
<dbReference type="GO" id="GO:0015344">
    <property type="term" value="F:siderophore uptake transmembrane transporter activity"/>
    <property type="evidence" value="ECO:0007669"/>
    <property type="project" value="TreeGrafter"/>
</dbReference>
<dbReference type="AlphaFoldDB" id="A0A263HFU4"/>
<feature type="compositionally biased region" description="Basic and acidic residues" evidence="14">
    <location>
        <begin position="286"/>
        <end position="300"/>
    </location>
</feature>
<dbReference type="EMBL" id="UFSB01000001">
    <property type="protein sequence ID" value="SUU37842.1"/>
    <property type="molecule type" value="Genomic_DNA"/>
</dbReference>
<keyword evidence="10 11" id="KW-0998">Cell outer membrane</keyword>
<evidence type="ECO:0000256" key="5">
    <source>
        <dbReference type="ARBA" id="ARBA00022692"/>
    </source>
</evidence>
<keyword evidence="9 18" id="KW-0675">Receptor</keyword>
<feature type="region of interest" description="Disordered" evidence="14">
    <location>
        <begin position="286"/>
        <end position="331"/>
    </location>
</feature>
<dbReference type="CDD" id="cd01347">
    <property type="entry name" value="ligand_gated_channel"/>
    <property type="match status" value="1"/>
</dbReference>
<evidence type="ECO:0000313" key="18">
    <source>
        <dbReference type="EMBL" id="OZN25537.1"/>
    </source>
</evidence>
<name>A0A263HFU4_9PAST</name>
<dbReference type="Proteomes" id="UP000215738">
    <property type="component" value="Unassembled WGS sequence"/>
</dbReference>
<evidence type="ECO:0000256" key="13">
    <source>
        <dbReference type="RuleBase" id="RU003357"/>
    </source>
</evidence>
<evidence type="ECO:0000256" key="9">
    <source>
        <dbReference type="ARBA" id="ARBA00023170"/>
    </source>
</evidence>
<evidence type="ECO:0000259" key="17">
    <source>
        <dbReference type="Pfam" id="PF07715"/>
    </source>
</evidence>
<keyword evidence="5 11" id="KW-0812">Transmembrane</keyword>
<gene>
    <name evidence="19" type="primary">tbp1_2</name>
    <name evidence="18" type="ORF">CFY87_02755</name>
    <name evidence="19" type="ORF">NCTC10851_01778</name>
</gene>
<dbReference type="InterPro" id="IPR010949">
    <property type="entry name" value="TonB_Hb/transfer/lactofer_rcpt"/>
</dbReference>
<evidence type="ECO:0000259" key="16">
    <source>
        <dbReference type="Pfam" id="PF00593"/>
    </source>
</evidence>
<dbReference type="OrthoDB" id="9764669at2"/>
<evidence type="ECO:0000256" key="6">
    <source>
        <dbReference type="ARBA" id="ARBA00022729"/>
    </source>
</evidence>
<dbReference type="InterPro" id="IPR039426">
    <property type="entry name" value="TonB-dep_rcpt-like"/>
</dbReference>
<dbReference type="InterPro" id="IPR010948">
    <property type="entry name" value="TonB_lacto/transferrin_rcpt"/>
</dbReference>
<evidence type="ECO:0000256" key="1">
    <source>
        <dbReference type="ARBA" id="ARBA00004571"/>
    </source>
</evidence>
<keyword evidence="8 11" id="KW-0472">Membrane</keyword>
<dbReference type="EMBL" id="NLFK01000002">
    <property type="protein sequence ID" value="OZN25537.1"/>
    <property type="molecule type" value="Genomic_DNA"/>
</dbReference>
<evidence type="ECO:0000256" key="10">
    <source>
        <dbReference type="ARBA" id="ARBA00023237"/>
    </source>
</evidence>
<evidence type="ECO:0000256" key="15">
    <source>
        <dbReference type="SAM" id="SignalP"/>
    </source>
</evidence>
<dbReference type="PROSITE" id="PS01156">
    <property type="entry name" value="TONB_DEPENDENT_REC_2"/>
    <property type="match status" value="1"/>
</dbReference>
<comment type="similarity">
    <text evidence="2 11 13">Belongs to the TonB-dependent receptor family.</text>
</comment>
<dbReference type="InterPro" id="IPR010917">
    <property type="entry name" value="TonB_rcpt_CS"/>
</dbReference>
<dbReference type="RefSeq" id="WP_094945774.1">
    <property type="nucleotide sequence ID" value="NZ_NLFK01000002.1"/>
</dbReference>
<dbReference type="InterPro" id="IPR037066">
    <property type="entry name" value="Plug_dom_sf"/>
</dbReference>
<reference evidence="19 21" key="2">
    <citation type="submission" date="2018-06" db="EMBL/GenBank/DDBJ databases">
        <authorList>
            <consortium name="Pathogen Informatics"/>
            <person name="Doyle S."/>
        </authorList>
    </citation>
    <scope>NUCLEOTIDE SEQUENCE [LARGE SCALE GENOMIC DNA]</scope>
    <source>
        <strain evidence="19 21">NCTC10851</strain>
    </source>
</reference>
<dbReference type="Pfam" id="PF00593">
    <property type="entry name" value="TonB_dep_Rec_b-barrel"/>
    <property type="match status" value="1"/>
</dbReference>
<organism evidence="19 21">
    <name type="scientific">Actinobacillus seminis</name>
    <dbReference type="NCBI Taxonomy" id="722"/>
    <lineage>
        <taxon>Bacteria</taxon>
        <taxon>Pseudomonadati</taxon>
        <taxon>Pseudomonadota</taxon>
        <taxon>Gammaproteobacteria</taxon>
        <taxon>Pasteurellales</taxon>
        <taxon>Pasteurellaceae</taxon>
        <taxon>Actinobacillus</taxon>
    </lineage>
</organism>
<feature type="signal peptide" evidence="15">
    <location>
        <begin position="1"/>
        <end position="28"/>
    </location>
</feature>
<evidence type="ECO:0000256" key="14">
    <source>
        <dbReference type="SAM" id="MobiDB-lite"/>
    </source>
</evidence>